<dbReference type="Proteomes" id="UP000582659">
    <property type="component" value="Unassembled WGS sequence"/>
</dbReference>
<keyword evidence="5" id="KW-1185">Reference proteome</keyword>
<dbReference type="Proteomes" id="UP000659654">
    <property type="component" value="Unassembled WGS sequence"/>
</dbReference>
<keyword evidence="1" id="KW-0472">Membrane</keyword>
<evidence type="ECO:0000313" key="4">
    <source>
        <dbReference type="Proteomes" id="UP000095284"/>
    </source>
</evidence>
<dbReference type="AlphaFoldDB" id="A0A1I7S548"/>
<sequence length="197" mass="22237">MRWPDLHPANAYPNQILYSDYSRYISLVAHFLSVWLQIYFVIAALVTRNYILVVFPGFCLIAYGFLYFGVLGQYKYFIIPAILSDIVSIIGFSIQIYLFKDLPEDDSHGTVSKVAMYTSPIAIFLKILVSPVLVRSYFLIQSPAHGVPIGKEFLTVFLLMHFGFIAGYFIYSYASDGSNSCSCGKCKKKDEAGRNVT</sequence>
<feature type="transmembrane region" description="Helical" evidence="1">
    <location>
        <begin position="50"/>
        <end position="70"/>
    </location>
</feature>
<feature type="transmembrane region" description="Helical" evidence="1">
    <location>
        <begin position="119"/>
        <end position="140"/>
    </location>
</feature>
<protein>
    <submittedName>
        <fullName evidence="2">(pine wood nematode) hypothetical protein</fullName>
    </submittedName>
</protein>
<proteinExistence type="predicted"/>
<accession>A0A1I7S548</accession>
<reference evidence="6" key="1">
    <citation type="submission" date="2016-11" db="UniProtKB">
        <authorList>
            <consortium name="WormBaseParasite"/>
        </authorList>
    </citation>
    <scope>IDENTIFICATION</scope>
</reference>
<feature type="transmembrane region" description="Helical" evidence="1">
    <location>
        <begin position="77"/>
        <end position="99"/>
    </location>
</feature>
<organism evidence="4 6">
    <name type="scientific">Bursaphelenchus xylophilus</name>
    <name type="common">Pinewood nematode worm</name>
    <name type="synonym">Aphelenchoides xylophilus</name>
    <dbReference type="NCBI Taxonomy" id="6326"/>
    <lineage>
        <taxon>Eukaryota</taxon>
        <taxon>Metazoa</taxon>
        <taxon>Ecdysozoa</taxon>
        <taxon>Nematoda</taxon>
        <taxon>Chromadorea</taxon>
        <taxon>Rhabditida</taxon>
        <taxon>Tylenchina</taxon>
        <taxon>Tylenchomorpha</taxon>
        <taxon>Aphelenchoidea</taxon>
        <taxon>Aphelenchoididae</taxon>
        <taxon>Bursaphelenchus</taxon>
    </lineage>
</organism>
<gene>
    <name evidence="2" type="ORF">BXYJ_LOCUS9945</name>
</gene>
<dbReference type="WBParaSite" id="BXY_0813300.1">
    <property type="protein sequence ID" value="BXY_0813300.1"/>
    <property type="gene ID" value="BXY_0813300"/>
</dbReference>
<name>A0A1I7S548_BURXY</name>
<dbReference type="OrthoDB" id="10417547at2759"/>
<evidence type="ECO:0000313" key="2">
    <source>
        <dbReference type="EMBL" id="CAD5227429.1"/>
    </source>
</evidence>
<reference evidence="3" key="2">
    <citation type="submission" date="2020-08" db="EMBL/GenBank/DDBJ databases">
        <authorList>
            <person name="Kikuchi T."/>
        </authorList>
    </citation>
    <scope>NUCLEOTIDE SEQUENCE</scope>
    <source>
        <strain evidence="2">Ka4C1</strain>
    </source>
</reference>
<evidence type="ECO:0000313" key="5">
    <source>
        <dbReference type="Proteomes" id="UP000659654"/>
    </source>
</evidence>
<keyword evidence="1" id="KW-0812">Transmembrane</keyword>
<dbReference type="Proteomes" id="UP000095284">
    <property type="component" value="Unplaced"/>
</dbReference>
<evidence type="ECO:0000313" key="3">
    <source>
        <dbReference type="EMBL" id="CAG9117700.1"/>
    </source>
</evidence>
<dbReference type="EMBL" id="CAJFCV020000004">
    <property type="protein sequence ID" value="CAG9117700.1"/>
    <property type="molecule type" value="Genomic_DNA"/>
</dbReference>
<evidence type="ECO:0000256" key="1">
    <source>
        <dbReference type="SAM" id="Phobius"/>
    </source>
</evidence>
<dbReference type="EMBL" id="CAJFDI010000004">
    <property type="protein sequence ID" value="CAD5227429.1"/>
    <property type="molecule type" value="Genomic_DNA"/>
</dbReference>
<feature type="transmembrane region" description="Helical" evidence="1">
    <location>
        <begin position="152"/>
        <end position="171"/>
    </location>
</feature>
<evidence type="ECO:0000313" key="6">
    <source>
        <dbReference type="WBParaSite" id="BXY_0813300.1"/>
    </source>
</evidence>
<keyword evidence="1" id="KW-1133">Transmembrane helix</keyword>
<feature type="transmembrane region" description="Helical" evidence="1">
    <location>
        <begin position="21"/>
        <end position="44"/>
    </location>
</feature>